<dbReference type="Gene3D" id="3.40.50.300">
    <property type="entry name" value="P-loop containing nucleotide triphosphate hydrolases"/>
    <property type="match status" value="1"/>
</dbReference>
<proteinExistence type="inferred from homology"/>
<dbReference type="GO" id="GO:0005524">
    <property type="term" value="F:ATP binding"/>
    <property type="evidence" value="ECO:0007669"/>
    <property type="project" value="InterPro"/>
</dbReference>
<reference evidence="3 4" key="1">
    <citation type="submission" date="2019-06" db="EMBL/GenBank/DDBJ databases">
        <title>Desulfobotulus mexicanus sp. nov., a novel sulfate-reducing bacterium isolated from the sediment of an alkaline crater lake in Mexico.</title>
        <authorList>
            <person name="Hirschler-Rea A."/>
        </authorList>
    </citation>
    <scope>NUCLEOTIDE SEQUENCE [LARGE SCALE GENOMIC DNA]</scope>
    <source>
        <strain evidence="3 4">PAR22N</strain>
    </source>
</reference>
<dbReference type="SUPFAM" id="SSF52540">
    <property type="entry name" value="P-loop containing nucleoside triphosphate hydrolases"/>
    <property type="match status" value="1"/>
</dbReference>
<sequence>MNNLETLIKNAMQSGYSDLHLTGGHPVVFRKDGKIGFLTDTRLSPKDMDGLAGDLLTNRERAMLQSRFSVDLARSMQGVRVRIHVFATSRGLSLSIRMLPGRPPTLDHLNLHPLIRQACRLPKGLILICGSTGSGKSTTIAAMVDEINQTRSEHIITLEDPVEYRFASAKSYVEQRELGTHMPSFDQGLRDVLRQDPDVIVVGELREPETIRLTLNAVESGHLVIASLHATHSEDAFYRICNSFQPEIQDLVRNQLASTLALLVVQHLEHLPEAGFRVPVLSLLQGSSGVKGLIRENRFSQIESAIQMGKDGGMMTQEQYKRDFLRKQSNLTPPFRVFRPSREDVTDPAYTSRLVGHEQLPGQAAVALSAMGELSGDTGAKKSIPASLHHAGEDAYEIQEDGMSMSDIIKNL</sequence>
<evidence type="ECO:0000259" key="2">
    <source>
        <dbReference type="SMART" id="SM00382"/>
    </source>
</evidence>
<accession>A0A5Q4VG22</accession>
<dbReference type="CDD" id="cd01131">
    <property type="entry name" value="PilT"/>
    <property type="match status" value="1"/>
</dbReference>
<comment type="caution">
    <text evidence="3">The sequence shown here is derived from an EMBL/GenBank/DDBJ whole genome shotgun (WGS) entry which is preliminary data.</text>
</comment>
<dbReference type="InterPro" id="IPR001482">
    <property type="entry name" value="T2SS/T4SS_dom"/>
</dbReference>
<evidence type="ECO:0000256" key="1">
    <source>
        <dbReference type="ARBA" id="ARBA00006611"/>
    </source>
</evidence>
<dbReference type="OrthoDB" id="9805147at2"/>
<keyword evidence="4" id="KW-1185">Reference proteome</keyword>
<dbReference type="Pfam" id="PF00437">
    <property type="entry name" value="T2SSE"/>
    <property type="match status" value="1"/>
</dbReference>
<feature type="domain" description="AAA+ ATPase" evidence="2">
    <location>
        <begin position="122"/>
        <end position="250"/>
    </location>
</feature>
<dbReference type="EMBL" id="VDMB01000007">
    <property type="protein sequence ID" value="TYT74951.1"/>
    <property type="molecule type" value="Genomic_DNA"/>
</dbReference>
<name>A0A5Q4VG22_9BACT</name>
<dbReference type="GO" id="GO:0016887">
    <property type="term" value="F:ATP hydrolysis activity"/>
    <property type="evidence" value="ECO:0007669"/>
    <property type="project" value="InterPro"/>
</dbReference>
<evidence type="ECO:0000313" key="4">
    <source>
        <dbReference type="Proteomes" id="UP000321899"/>
    </source>
</evidence>
<dbReference type="InterPro" id="IPR003593">
    <property type="entry name" value="AAA+_ATPase"/>
</dbReference>
<dbReference type="AlphaFoldDB" id="A0A5Q4VG22"/>
<dbReference type="PANTHER" id="PTHR30486">
    <property type="entry name" value="TWITCHING MOTILITY PROTEIN PILT"/>
    <property type="match status" value="1"/>
</dbReference>
<evidence type="ECO:0000313" key="3">
    <source>
        <dbReference type="EMBL" id="TYT74951.1"/>
    </source>
</evidence>
<dbReference type="InterPro" id="IPR027417">
    <property type="entry name" value="P-loop_NTPase"/>
</dbReference>
<comment type="similarity">
    <text evidence="1">Belongs to the GSP E family.</text>
</comment>
<dbReference type="SMART" id="SM00382">
    <property type="entry name" value="AAA"/>
    <property type="match status" value="1"/>
</dbReference>
<organism evidence="3 4">
    <name type="scientific">Desulfobotulus mexicanus</name>
    <dbReference type="NCBI Taxonomy" id="2586642"/>
    <lineage>
        <taxon>Bacteria</taxon>
        <taxon>Pseudomonadati</taxon>
        <taxon>Thermodesulfobacteriota</taxon>
        <taxon>Desulfobacteria</taxon>
        <taxon>Desulfobacterales</taxon>
        <taxon>Desulfobacteraceae</taxon>
        <taxon>Desulfobotulus</taxon>
    </lineage>
</organism>
<dbReference type="InterPro" id="IPR006321">
    <property type="entry name" value="PilT/PilU"/>
</dbReference>
<dbReference type="PANTHER" id="PTHR30486:SF6">
    <property type="entry name" value="TYPE IV PILUS RETRACTATION ATPASE PILT"/>
    <property type="match status" value="1"/>
</dbReference>
<protein>
    <submittedName>
        <fullName evidence="3">Twitching motility protein PilT</fullName>
    </submittedName>
</protein>
<dbReference type="Proteomes" id="UP000321899">
    <property type="component" value="Unassembled WGS sequence"/>
</dbReference>
<gene>
    <name evidence="3" type="ORF">FIM25_07455</name>
</gene>
<dbReference type="Gene3D" id="3.30.450.90">
    <property type="match status" value="1"/>
</dbReference>
<dbReference type="RefSeq" id="WP_139447853.1">
    <property type="nucleotide sequence ID" value="NZ_VDMB01000007.1"/>
</dbReference>
<dbReference type="InterPro" id="IPR050921">
    <property type="entry name" value="T4SS_GSP_E_ATPase"/>
</dbReference>